<dbReference type="EMBL" id="NBIU01000046">
    <property type="protein sequence ID" value="PZT47297.1"/>
    <property type="molecule type" value="Genomic_DNA"/>
</dbReference>
<dbReference type="AlphaFoldDB" id="A0A2W6MRY7"/>
<dbReference type="CDD" id="cd01743">
    <property type="entry name" value="GATase1_Anthranilate_Synthase"/>
    <property type="match status" value="1"/>
</dbReference>
<dbReference type="GO" id="GO:0004049">
    <property type="term" value="F:anthranilate synthase activity"/>
    <property type="evidence" value="ECO:0007669"/>
    <property type="project" value="TreeGrafter"/>
</dbReference>
<dbReference type="PROSITE" id="PS51273">
    <property type="entry name" value="GATASE_TYPE_1"/>
    <property type="match status" value="1"/>
</dbReference>
<dbReference type="GO" id="GO:0005829">
    <property type="term" value="C:cytosol"/>
    <property type="evidence" value="ECO:0007669"/>
    <property type="project" value="TreeGrafter"/>
</dbReference>
<dbReference type="Gene3D" id="3.40.50.880">
    <property type="match status" value="1"/>
</dbReference>
<dbReference type="OrthoDB" id="9786812at2"/>
<keyword evidence="4" id="KW-1185">Reference proteome</keyword>
<dbReference type="GO" id="GO:0016740">
    <property type="term" value="F:transferase activity"/>
    <property type="evidence" value="ECO:0007669"/>
    <property type="project" value="UniProtKB-KW"/>
</dbReference>
<dbReference type="PANTHER" id="PTHR43418">
    <property type="entry name" value="MULTIFUNCTIONAL TRYPTOPHAN BIOSYNTHESIS PROTEIN-RELATED"/>
    <property type="match status" value="1"/>
</dbReference>
<organism evidence="3 4">
    <name type="scientific">Helicobacter valdiviensis</name>
    <dbReference type="NCBI Taxonomy" id="1458358"/>
    <lineage>
        <taxon>Bacteria</taxon>
        <taxon>Pseudomonadati</taxon>
        <taxon>Campylobacterota</taxon>
        <taxon>Epsilonproteobacteria</taxon>
        <taxon>Campylobacterales</taxon>
        <taxon>Helicobacteraceae</taxon>
        <taxon>Helicobacter</taxon>
    </lineage>
</organism>
<evidence type="ECO:0000259" key="2">
    <source>
        <dbReference type="Pfam" id="PF00117"/>
    </source>
</evidence>
<dbReference type="InterPro" id="IPR017926">
    <property type="entry name" value="GATASE"/>
</dbReference>
<feature type="domain" description="Glutamine amidotransferase" evidence="2">
    <location>
        <begin position="5"/>
        <end position="186"/>
    </location>
</feature>
<accession>A0A2W6MRY7</accession>
<dbReference type="PANTHER" id="PTHR43418:SF4">
    <property type="entry name" value="MULTIFUNCTIONAL TRYPTOPHAN BIOSYNTHESIS PROTEIN"/>
    <property type="match status" value="1"/>
</dbReference>
<comment type="caution">
    <text evidence="3">The sequence shown here is derived from an EMBL/GenBank/DDBJ whole genome shotgun (WGS) entry which is preliminary data.</text>
</comment>
<evidence type="ECO:0000313" key="3">
    <source>
        <dbReference type="EMBL" id="PZT47297.1"/>
    </source>
</evidence>
<sequence length="188" mass="21745">MKRILMIDNYDSFTYTIVFYLKELGFKCKVIKSDSFKKAKELERFNFSHLIISPGPNSPKEAKNSQEAILHFKKDKKILGICLGHQCIAEAFGGEVSKLKNPIHGKISFLEYKKAKIFKNLKRKPKICQYHSLHISKMPKVCKIIAQNKKGIIMAIKHKKYDIYGVQFHPEAVLSQEGKKILKNFMKL</sequence>
<dbReference type="Pfam" id="PF00117">
    <property type="entry name" value="GATase"/>
    <property type="match status" value="1"/>
</dbReference>
<keyword evidence="3" id="KW-0808">Transferase</keyword>
<dbReference type="InterPro" id="IPR029062">
    <property type="entry name" value="Class_I_gatase-like"/>
</dbReference>
<name>A0A2W6MRY7_9HELI</name>
<dbReference type="Proteomes" id="UP000249746">
    <property type="component" value="Unassembled WGS sequence"/>
</dbReference>
<keyword evidence="1 3" id="KW-0315">Glutamine amidotransferase</keyword>
<dbReference type="NCBIfam" id="TIGR00566">
    <property type="entry name" value="trpG_papA"/>
    <property type="match status" value="1"/>
</dbReference>
<protein>
    <submittedName>
        <fullName evidence="3">Glutamine amidotransferase</fullName>
    </submittedName>
</protein>
<evidence type="ECO:0000256" key="1">
    <source>
        <dbReference type="ARBA" id="ARBA00022962"/>
    </source>
</evidence>
<dbReference type="FunFam" id="3.40.50.880:FF:000003">
    <property type="entry name" value="Anthranilate synthase component II"/>
    <property type="match status" value="1"/>
</dbReference>
<reference evidence="3 4" key="1">
    <citation type="submission" date="2017-03" db="EMBL/GenBank/DDBJ databases">
        <title>Genomic and clinical evidence uncovers the enterohepatic species Helicobacter valdiviensis as a potential human intestinal pathogen.</title>
        <authorList>
            <person name="Fresia P."/>
            <person name="Jara R."/>
            <person name="Sierra R."/>
            <person name="Ferres I."/>
            <person name="Greif G."/>
            <person name="Iraola G."/>
            <person name="Collado L."/>
        </authorList>
    </citation>
    <scope>NUCLEOTIDE SEQUENCE [LARGE SCALE GENOMIC DNA]</scope>
    <source>
        <strain evidence="3 4">WBE14</strain>
    </source>
</reference>
<dbReference type="PRINTS" id="PR00097">
    <property type="entry name" value="ANTSNTHASEII"/>
</dbReference>
<evidence type="ECO:0000313" key="4">
    <source>
        <dbReference type="Proteomes" id="UP000249746"/>
    </source>
</evidence>
<dbReference type="InterPro" id="IPR006221">
    <property type="entry name" value="TrpG/PapA_dom"/>
</dbReference>
<proteinExistence type="predicted"/>
<gene>
    <name evidence="3" type="ORF">B6S12_09805</name>
</gene>
<dbReference type="GO" id="GO:0000162">
    <property type="term" value="P:L-tryptophan biosynthetic process"/>
    <property type="evidence" value="ECO:0007669"/>
    <property type="project" value="TreeGrafter"/>
</dbReference>
<dbReference type="InterPro" id="IPR050472">
    <property type="entry name" value="Anth_synth/Amidotransfase"/>
</dbReference>
<dbReference type="SUPFAM" id="SSF52317">
    <property type="entry name" value="Class I glutamine amidotransferase-like"/>
    <property type="match status" value="1"/>
</dbReference>
<dbReference type="PRINTS" id="PR00096">
    <property type="entry name" value="GATASE"/>
</dbReference>
<dbReference type="RefSeq" id="WP_111230620.1">
    <property type="nucleotide sequence ID" value="NZ_NBIU01000046.1"/>
</dbReference>